<dbReference type="PANTHER" id="PTHR44591">
    <property type="entry name" value="STRESS RESPONSE REGULATOR PROTEIN 1"/>
    <property type="match status" value="1"/>
</dbReference>
<dbReference type="Pfam" id="PF00072">
    <property type="entry name" value="Response_reg"/>
    <property type="match status" value="1"/>
</dbReference>
<keyword evidence="5" id="KW-1185">Reference proteome</keyword>
<keyword evidence="1 2" id="KW-0597">Phosphoprotein</keyword>
<evidence type="ECO:0000256" key="1">
    <source>
        <dbReference type="ARBA" id="ARBA00022553"/>
    </source>
</evidence>
<dbReference type="InterPro" id="IPR001789">
    <property type="entry name" value="Sig_transdc_resp-reg_receiver"/>
</dbReference>
<dbReference type="SUPFAM" id="SSF52172">
    <property type="entry name" value="CheY-like"/>
    <property type="match status" value="1"/>
</dbReference>
<dbReference type="OrthoDB" id="9790669at2"/>
<name>A0A239CX22_9BACT</name>
<sequence>MRAMIVDDSLLLRSMVERAVRAAHPAFNEFVHATDGMDAIQVLRSELRAKQKLDLIVTDTNMPKMSGLEFLERIQKEKLCVGTEIIMITTENSPTHLARAKAAGSKGNISKPFTPEMVKALLGPLFQGRR</sequence>
<evidence type="ECO:0000313" key="4">
    <source>
        <dbReference type="EMBL" id="SNS23903.1"/>
    </source>
</evidence>
<dbReference type="InterPro" id="IPR011006">
    <property type="entry name" value="CheY-like_superfamily"/>
</dbReference>
<dbReference type="SMART" id="SM00448">
    <property type="entry name" value="REC"/>
    <property type="match status" value="1"/>
</dbReference>
<gene>
    <name evidence="4" type="ORF">SAMN05421770_101123</name>
</gene>
<evidence type="ECO:0000313" key="5">
    <source>
        <dbReference type="Proteomes" id="UP000198356"/>
    </source>
</evidence>
<feature type="modified residue" description="4-aspartylphosphate" evidence="2">
    <location>
        <position position="59"/>
    </location>
</feature>
<dbReference type="EMBL" id="FZOU01000001">
    <property type="protein sequence ID" value="SNS23903.1"/>
    <property type="molecule type" value="Genomic_DNA"/>
</dbReference>
<protein>
    <submittedName>
        <fullName evidence="4">Two-component system, chemotaxis family, response regulator CheY</fullName>
    </submittedName>
</protein>
<accession>A0A239CX22</accession>
<feature type="domain" description="Response regulatory" evidence="3">
    <location>
        <begin position="2"/>
        <end position="126"/>
    </location>
</feature>
<evidence type="ECO:0000256" key="2">
    <source>
        <dbReference type="PROSITE-ProRule" id="PRU00169"/>
    </source>
</evidence>
<dbReference type="Gene3D" id="3.40.50.2300">
    <property type="match status" value="1"/>
</dbReference>
<dbReference type="GO" id="GO:0000160">
    <property type="term" value="P:phosphorelay signal transduction system"/>
    <property type="evidence" value="ECO:0007669"/>
    <property type="project" value="InterPro"/>
</dbReference>
<dbReference type="PANTHER" id="PTHR44591:SF3">
    <property type="entry name" value="RESPONSE REGULATORY DOMAIN-CONTAINING PROTEIN"/>
    <property type="match status" value="1"/>
</dbReference>
<dbReference type="Proteomes" id="UP000198356">
    <property type="component" value="Unassembled WGS sequence"/>
</dbReference>
<reference evidence="4 5" key="1">
    <citation type="submission" date="2017-06" db="EMBL/GenBank/DDBJ databases">
        <authorList>
            <person name="Kim H.J."/>
            <person name="Triplett B.A."/>
        </authorList>
    </citation>
    <scope>NUCLEOTIDE SEQUENCE [LARGE SCALE GENOMIC DNA]</scope>
    <source>
        <strain evidence="4 5">DSM 18704</strain>
    </source>
</reference>
<organism evidence="4 5">
    <name type="scientific">Granulicella rosea</name>
    <dbReference type="NCBI Taxonomy" id="474952"/>
    <lineage>
        <taxon>Bacteria</taxon>
        <taxon>Pseudomonadati</taxon>
        <taxon>Acidobacteriota</taxon>
        <taxon>Terriglobia</taxon>
        <taxon>Terriglobales</taxon>
        <taxon>Acidobacteriaceae</taxon>
        <taxon>Granulicella</taxon>
    </lineage>
</organism>
<evidence type="ECO:0000259" key="3">
    <source>
        <dbReference type="PROSITE" id="PS50110"/>
    </source>
</evidence>
<dbReference type="RefSeq" id="WP_089406463.1">
    <property type="nucleotide sequence ID" value="NZ_FZOU01000001.1"/>
</dbReference>
<proteinExistence type="predicted"/>
<dbReference type="InterPro" id="IPR050595">
    <property type="entry name" value="Bact_response_regulator"/>
</dbReference>
<dbReference type="PROSITE" id="PS50110">
    <property type="entry name" value="RESPONSE_REGULATORY"/>
    <property type="match status" value="1"/>
</dbReference>
<dbReference type="AlphaFoldDB" id="A0A239CX22"/>